<evidence type="ECO:0000313" key="3">
    <source>
        <dbReference type="Proteomes" id="UP000078343"/>
    </source>
</evidence>
<dbReference type="Proteomes" id="UP000078343">
    <property type="component" value="Unassembled WGS sequence"/>
</dbReference>
<keyword evidence="1" id="KW-1133">Transmembrane helix</keyword>
<organism evidence="2 3">
    <name type="scientific">Fonsecaea erecta</name>
    <dbReference type="NCBI Taxonomy" id="1367422"/>
    <lineage>
        <taxon>Eukaryota</taxon>
        <taxon>Fungi</taxon>
        <taxon>Dikarya</taxon>
        <taxon>Ascomycota</taxon>
        <taxon>Pezizomycotina</taxon>
        <taxon>Eurotiomycetes</taxon>
        <taxon>Chaetothyriomycetidae</taxon>
        <taxon>Chaetothyriales</taxon>
        <taxon>Herpotrichiellaceae</taxon>
        <taxon>Fonsecaea</taxon>
    </lineage>
</organism>
<dbReference type="OrthoDB" id="3501153at2759"/>
<keyword evidence="1" id="KW-0812">Transmembrane</keyword>
<keyword evidence="3" id="KW-1185">Reference proteome</keyword>
<sequence>MFLFRDERTKYAPVRDADLDGVPLEDGPSLVRSTKKFGLREVLAISLLTAFISSVLAIGATFAMSTLSRPASSDGDTSKTLDCGHSVAEARDKGCTFDPLTVAWLPAECPRDGADEFVAAANPSWRYWHDRQMEITGGYDNLSSIGGDGVYWTTTAEHWTHCVFMLWRVHAALARGRRVDWMTANQTHSHHCLMMLLEATKMVPRRDEIHTYGYVRFGSC</sequence>
<evidence type="ECO:0000256" key="1">
    <source>
        <dbReference type="SAM" id="Phobius"/>
    </source>
</evidence>
<accession>A0A178Z6S9</accession>
<dbReference type="PANTHER" id="PTHR35896">
    <property type="entry name" value="IG-LIKE DOMAIN-CONTAINING PROTEIN"/>
    <property type="match status" value="1"/>
</dbReference>
<dbReference type="EMBL" id="LVYI01000011">
    <property type="protein sequence ID" value="OAP55469.1"/>
    <property type="molecule type" value="Genomic_DNA"/>
</dbReference>
<dbReference type="AlphaFoldDB" id="A0A178Z6S9"/>
<name>A0A178Z6S9_9EURO</name>
<dbReference type="PANTHER" id="PTHR35896:SF3">
    <property type="entry name" value="MAJOR FACILITATOR SUPERFAMILY TRANSPORTER"/>
    <property type="match status" value="1"/>
</dbReference>
<evidence type="ECO:0000313" key="2">
    <source>
        <dbReference type="EMBL" id="OAP55469.1"/>
    </source>
</evidence>
<proteinExistence type="predicted"/>
<comment type="caution">
    <text evidence="2">The sequence shown here is derived from an EMBL/GenBank/DDBJ whole genome shotgun (WGS) entry which is preliminary data.</text>
</comment>
<protein>
    <submittedName>
        <fullName evidence="2">Uncharacterized protein</fullName>
    </submittedName>
</protein>
<feature type="transmembrane region" description="Helical" evidence="1">
    <location>
        <begin position="42"/>
        <end position="64"/>
    </location>
</feature>
<dbReference type="InterPro" id="IPR053008">
    <property type="entry name" value="Phomopsin_biosynth_assoc"/>
</dbReference>
<keyword evidence="1" id="KW-0472">Membrane</keyword>
<reference evidence="2 3" key="1">
    <citation type="submission" date="2016-04" db="EMBL/GenBank/DDBJ databases">
        <title>Draft genome of Fonsecaea erecta CBS 125763.</title>
        <authorList>
            <person name="Weiss V.A."/>
            <person name="Vicente V.A."/>
            <person name="Raittz R.T."/>
            <person name="Moreno L.F."/>
            <person name="De Souza E.M."/>
            <person name="Pedrosa F.O."/>
            <person name="Steffens M.B."/>
            <person name="Faoro H."/>
            <person name="Tadra-Sfeir M.Z."/>
            <person name="Najafzadeh M.J."/>
            <person name="Felipe M.S."/>
            <person name="Teixeira M."/>
            <person name="Sun J."/>
            <person name="Xi L."/>
            <person name="Gomes R."/>
            <person name="De Azevedo C.M."/>
            <person name="Salgado C.G."/>
            <person name="Da Silva M.B."/>
            <person name="Nascimento M.F."/>
            <person name="Queiroz-Telles F."/>
            <person name="Attili D.S."/>
            <person name="Gorbushina A."/>
        </authorList>
    </citation>
    <scope>NUCLEOTIDE SEQUENCE [LARGE SCALE GENOMIC DNA]</scope>
    <source>
        <strain evidence="2 3">CBS 125763</strain>
    </source>
</reference>
<gene>
    <name evidence="2" type="ORF">AYL99_10442</name>
</gene>
<dbReference type="GeneID" id="30014610"/>
<dbReference type="RefSeq" id="XP_018688836.1">
    <property type="nucleotide sequence ID" value="XM_018841948.1"/>
</dbReference>